<dbReference type="EMBL" id="QSPV01000023">
    <property type="protein sequence ID" value="RGJ89471.1"/>
    <property type="molecule type" value="Genomic_DNA"/>
</dbReference>
<keyword evidence="1" id="KW-0472">Membrane</keyword>
<accession>A0A139K2Z2</accession>
<evidence type="ECO:0000313" key="12">
    <source>
        <dbReference type="Proteomes" id="UP000462376"/>
    </source>
</evidence>
<evidence type="ECO:0000256" key="1">
    <source>
        <dbReference type="SAM" id="Phobius"/>
    </source>
</evidence>
<name>A0A139K2Z2_BACUN</name>
<evidence type="ECO:0000313" key="3">
    <source>
        <dbReference type="EMBL" id="KAB4167674.1"/>
    </source>
</evidence>
<reference evidence="5" key="3">
    <citation type="submission" date="2022-10" db="EMBL/GenBank/DDBJ databases">
        <title>Human gut microbiome strain richness.</title>
        <authorList>
            <person name="Chen-Liaw A."/>
        </authorList>
    </citation>
    <scope>NUCLEOTIDE SEQUENCE</scope>
    <source>
        <strain evidence="5">A1_m1001262Bd0_191120</strain>
    </source>
</reference>
<sequence length="162" mass="18522">MIYLYFMSLFLLTMYIMYAVRVCGVPWSLSDTYYQLKKRNRPAWLFQIAMIVPAMLLMPVWIECSSENLQCLAFLACGGLMFVGTAPLFKEEFQSKVHYAGTVIAGLATILWVCLSGMWYLPAVAFPIAVVIMLRYRKWLFWAEMAAFACAYVGVLIICIDC</sequence>
<evidence type="ECO:0000313" key="9">
    <source>
        <dbReference type="Proteomes" id="UP000284022"/>
    </source>
</evidence>
<evidence type="ECO:0000313" key="2">
    <source>
        <dbReference type="EMBL" id="KAB4086932.1"/>
    </source>
</evidence>
<feature type="transmembrane region" description="Helical" evidence="1">
    <location>
        <begin position="43"/>
        <end position="62"/>
    </location>
</feature>
<proteinExistence type="predicted"/>
<evidence type="ECO:0000313" key="8">
    <source>
        <dbReference type="Proteomes" id="UP000260844"/>
    </source>
</evidence>
<dbReference type="EMBL" id="JAQNQY010000034">
    <property type="protein sequence ID" value="MDC1754582.1"/>
    <property type="molecule type" value="Genomic_DNA"/>
</dbReference>
<dbReference type="GeneID" id="99752284"/>
<dbReference type="EMBL" id="WCTL01000016">
    <property type="protein sequence ID" value="KAB4233522.1"/>
    <property type="molecule type" value="Genomic_DNA"/>
</dbReference>
<reference evidence="8 9" key="1">
    <citation type="submission" date="2018-08" db="EMBL/GenBank/DDBJ databases">
        <title>A genome reference for cultivated species of the human gut microbiota.</title>
        <authorList>
            <person name="Zou Y."/>
            <person name="Xue W."/>
            <person name="Luo G."/>
        </authorList>
    </citation>
    <scope>NUCLEOTIDE SEQUENCE [LARGE SCALE GENOMIC DNA]</scope>
    <source>
        <strain evidence="7 9">AF17-20</strain>
        <strain evidence="6 8">TM04-30</strain>
    </source>
</reference>
<dbReference type="EMBL" id="WCUV01000021">
    <property type="protein sequence ID" value="KAB4086932.1"/>
    <property type="molecule type" value="Genomic_DNA"/>
</dbReference>
<dbReference type="Proteomes" id="UP000462376">
    <property type="component" value="Unassembled WGS sequence"/>
</dbReference>
<evidence type="ECO:0000313" key="11">
    <source>
        <dbReference type="Proteomes" id="UP000433928"/>
    </source>
</evidence>
<dbReference type="AlphaFoldDB" id="A0A139K2Z2"/>
<feature type="transmembrane region" description="Helical" evidence="1">
    <location>
        <begin position="139"/>
        <end position="158"/>
    </location>
</feature>
<dbReference type="Proteomes" id="UP000432488">
    <property type="component" value="Unassembled WGS sequence"/>
</dbReference>
<dbReference type="EMBL" id="QRXV01000027">
    <property type="protein sequence ID" value="RGU35415.1"/>
    <property type="molecule type" value="Genomic_DNA"/>
</dbReference>
<protein>
    <submittedName>
        <fullName evidence="3">Uncharacterized protein</fullName>
    </submittedName>
</protein>
<feature type="transmembrane region" description="Helical" evidence="1">
    <location>
        <begin position="69"/>
        <end position="89"/>
    </location>
</feature>
<evidence type="ECO:0000313" key="7">
    <source>
        <dbReference type="EMBL" id="RGU35415.1"/>
    </source>
</evidence>
<dbReference type="Proteomes" id="UP000433928">
    <property type="component" value="Unassembled WGS sequence"/>
</dbReference>
<dbReference type="EMBL" id="WCUG01000022">
    <property type="protein sequence ID" value="KAB4167674.1"/>
    <property type="molecule type" value="Genomic_DNA"/>
</dbReference>
<evidence type="ECO:0000313" key="10">
    <source>
        <dbReference type="Proteomes" id="UP000432488"/>
    </source>
</evidence>
<gene>
    <name evidence="7" type="ORF">DWW83_19830</name>
    <name evidence="6" type="ORF">DXD40_18120</name>
    <name evidence="4" type="ORF">GAP47_15955</name>
    <name evidence="2" type="ORF">GAQ56_20775</name>
    <name evidence="3" type="ORF">GAQ59_17905</name>
    <name evidence="5" type="ORF">POY80_19285</name>
</gene>
<comment type="caution">
    <text evidence="3">The sequence shown here is derived from an EMBL/GenBank/DDBJ whole genome shotgun (WGS) entry which is preliminary data.</text>
</comment>
<evidence type="ECO:0000313" key="6">
    <source>
        <dbReference type="EMBL" id="RGJ89471.1"/>
    </source>
</evidence>
<dbReference type="Proteomes" id="UP000284022">
    <property type="component" value="Unassembled WGS sequence"/>
</dbReference>
<dbReference type="Proteomes" id="UP000260844">
    <property type="component" value="Unassembled WGS sequence"/>
</dbReference>
<evidence type="ECO:0000313" key="5">
    <source>
        <dbReference type="EMBL" id="MDC1754582.1"/>
    </source>
</evidence>
<dbReference type="Proteomes" id="UP001218502">
    <property type="component" value="Unassembled WGS sequence"/>
</dbReference>
<feature type="transmembrane region" description="Helical" evidence="1">
    <location>
        <begin position="109"/>
        <end position="132"/>
    </location>
</feature>
<evidence type="ECO:0000313" key="4">
    <source>
        <dbReference type="EMBL" id="KAB4233522.1"/>
    </source>
</evidence>
<dbReference type="RefSeq" id="WP_005825594.1">
    <property type="nucleotide sequence ID" value="NZ_CACRTC010000007.1"/>
</dbReference>
<dbReference type="STRING" id="820.ERS852554_00255"/>
<reference evidence="10 11" key="2">
    <citation type="journal article" date="2019" name="Nat. Med.">
        <title>A library of human gut bacterial isolates paired with longitudinal multiomics data enables mechanistic microbiome research.</title>
        <authorList>
            <person name="Poyet M."/>
            <person name="Groussin M."/>
            <person name="Gibbons S.M."/>
            <person name="Avila-Pacheco J."/>
            <person name="Jiang X."/>
            <person name="Kearney S.M."/>
            <person name="Perrotta A.R."/>
            <person name="Berdy B."/>
            <person name="Zhao S."/>
            <person name="Lieberman T.D."/>
            <person name="Swanson P.K."/>
            <person name="Smith M."/>
            <person name="Roesemann S."/>
            <person name="Alexander J.E."/>
            <person name="Rich S.A."/>
            <person name="Livny J."/>
            <person name="Vlamakis H."/>
            <person name="Clish C."/>
            <person name="Bullock K."/>
            <person name="Deik A."/>
            <person name="Scott J."/>
            <person name="Pierce K.A."/>
            <person name="Xavier R.J."/>
            <person name="Alm E.J."/>
        </authorList>
    </citation>
    <scope>NUCLEOTIDE SEQUENCE [LARGE SCALE GENOMIC DNA]</scope>
    <source>
        <strain evidence="3 11">BIOML-A27</strain>
        <strain evidence="2 10">BIOML-A42</strain>
        <strain evidence="4 12">BIOML-A5</strain>
    </source>
</reference>
<keyword evidence="1" id="KW-1133">Transmembrane helix</keyword>
<keyword evidence="1" id="KW-0812">Transmembrane</keyword>
<organism evidence="3 11">
    <name type="scientific">Bacteroides uniformis</name>
    <dbReference type="NCBI Taxonomy" id="820"/>
    <lineage>
        <taxon>Bacteria</taxon>
        <taxon>Pseudomonadati</taxon>
        <taxon>Bacteroidota</taxon>
        <taxon>Bacteroidia</taxon>
        <taxon>Bacteroidales</taxon>
        <taxon>Bacteroidaceae</taxon>
        <taxon>Bacteroides</taxon>
    </lineage>
</organism>